<reference evidence="1" key="1">
    <citation type="submission" date="2022-11" db="EMBL/GenBank/DDBJ databases">
        <title>Minimal conservation of predation-associated metabolite biosynthetic gene clusters underscores biosynthetic potential of Myxococcota including descriptions for ten novel species: Archangium lansinium sp. nov., Myxococcus landrumus sp. nov., Nannocystis bai.</title>
        <authorList>
            <person name="Ahearne A."/>
            <person name="Stevens C."/>
            <person name="Phillips K."/>
        </authorList>
    </citation>
    <scope>NUCLEOTIDE SEQUENCE</scope>
    <source>
        <strain evidence="1">Na p29</strain>
    </source>
</reference>
<proteinExistence type="predicted"/>
<dbReference type="Proteomes" id="UP001150924">
    <property type="component" value="Unassembled WGS sequence"/>
</dbReference>
<evidence type="ECO:0000313" key="2">
    <source>
        <dbReference type="Proteomes" id="UP001150924"/>
    </source>
</evidence>
<dbReference type="AlphaFoldDB" id="A0A9X3ESX8"/>
<dbReference type="EMBL" id="JAPNKE010000002">
    <property type="protein sequence ID" value="MCY1009724.1"/>
    <property type="molecule type" value="Genomic_DNA"/>
</dbReference>
<keyword evidence="2" id="KW-1185">Reference proteome</keyword>
<comment type="caution">
    <text evidence="1">The sequence shown here is derived from an EMBL/GenBank/DDBJ whole genome shotgun (WGS) entry which is preliminary data.</text>
</comment>
<sequence length="185" mass="20089">MKATYPALQLPPIHSDADAAFLPSVERPSSSERKALVSAAKLAGTKVSGANVIAGGAKLTRFDAVVIASTTARLVDRYVYEVKVSRLLSPGAAVTRRAEPNVVEATPAWVQHIYELVKTDELDDALDVLFENVDDLLRQGRMALVDDVLQRFDLERLEPTLLTGLLAITKRASSRLKMVFAAEAC</sequence>
<name>A0A9X3ESX8_9BACT</name>
<accession>A0A9X3ESX8</accession>
<protein>
    <submittedName>
        <fullName evidence="1">Uncharacterized protein</fullName>
    </submittedName>
</protein>
<evidence type="ECO:0000313" key="1">
    <source>
        <dbReference type="EMBL" id="MCY1009724.1"/>
    </source>
</evidence>
<organism evidence="1 2">
    <name type="scientific">Nannocystis pusilla</name>
    <dbReference type="NCBI Taxonomy" id="889268"/>
    <lineage>
        <taxon>Bacteria</taxon>
        <taxon>Pseudomonadati</taxon>
        <taxon>Myxococcota</taxon>
        <taxon>Polyangia</taxon>
        <taxon>Nannocystales</taxon>
        <taxon>Nannocystaceae</taxon>
        <taxon>Nannocystis</taxon>
    </lineage>
</organism>
<gene>
    <name evidence="1" type="ORF">OV079_30000</name>
</gene>
<dbReference type="RefSeq" id="WP_267772399.1">
    <property type="nucleotide sequence ID" value="NZ_JAPNKE010000002.1"/>
</dbReference>